<evidence type="ECO:0000313" key="2">
    <source>
        <dbReference type="Proteomes" id="UP000504610"/>
    </source>
</evidence>
<reference evidence="3" key="2">
    <citation type="submission" date="2025-08" db="UniProtKB">
        <authorList>
            <consortium name="RefSeq"/>
        </authorList>
    </citation>
    <scope>IDENTIFICATION</scope>
    <source>
        <tissue evidence="3">Leaf</tissue>
    </source>
</reference>
<dbReference type="RefSeq" id="XP_018436551.1">
    <property type="nucleotide sequence ID" value="XM_018581049.2"/>
</dbReference>
<name>A0A6J0JNE9_RAPSA</name>
<dbReference type="KEGG" id="rsz:108808936"/>
<accession>A0A6J0JNE9</accession>
<evidence type="ECO:0000313" key="3">
    <source>
        <dbReference type="RefSeq" id="XP_018436551.1"/>
    </source>
</evidence>
<evidence type="ECO:0000256" key="1">
    <source>
        <dbReference type="SAM" id="MobiDB-lite"/>
    </source>
</evidence>
<proteinExistence type="predicted"/>
<keyword evidence="2" id="KW-1185">Reference proteome</keyword>
<dbReference type="InterPro" id="IPR031610">
    <property type="entry name" value="TIC110"/>
</dbReference>
<dbReference type="GeneID" id="108808936"/>
<sequence>MNPTAINAPISPSPRSPLLCHFLTPLPLRLSKTHSPSRRRYRVPFPRCCAATTSSEQRKLVSNKKELTGLQPIVEKMTPPVRLATSALVLAASLAAGYGLGLRLAGSRSIALGGAAVAGAAGGAVVYAMNSAVPEVAAIGLHNYVAEFEDPASVTKEDIEKIASRYGVNKGDEAFQAEICDIYCRYVTSVLPSEGQSLKGDEVEKIVKFKSALGIDDPDAASMHMEIGRRIFRQRLETGEREGDAEQRRAFTRLVYVSALVFGDAASFLLPWKRVLKVTDAQVEIAIRENAKQLYAERLKLVGRDINVENLVDLRKAQLSFKLSDELAEELFREHTRTVAIENITSALGVLKSRTRAVKSMALVVEELEKVLEFNNLLVSLKSHSEADQFALGVGPISLIGGESDFERRMDDLKLLYRAYVTDALSSGRIEENKLVAMSQLRNILGLGTREAEAISVDVTSKAYRKRLVNAFSSGDLEAQDSKAKYLQKLCEELHFDAQKASAIHEEIYRQKLQQCVTDGELSDDNVAALLRLRVMLCIPQQTIEAAHAEICGSIFEKVVREAISSGVDGYDAETRKSVRKAAHGLRLSRETAISIASKAVRRVFTNYIRRARSAENRTESAKELKKMIAFNTLVVTEMLADIKGESSDKEPEEPVQEKEEEEDGEDEEWGSLESLRKTRPDKELAEKMGKPGQTEITLKDDLPDRDRIDLYKTYLLYCLTGEVTRIPFGAQITTKRDDSEYLLLNQLGGILGLTSKEIVNIHVGLAEQAFRQQAEVILADGQLTKARVEQLDELQKQVGLPQPQAEKVIKNITTTKMANAIETAVNQGRLNIKQIRELKEANVSLDSMIAVSLREKLFKKTVNEIFSSGTGEFDETEVYETIPSDLSIDVEKAKGVVHDLARSRLSNSLIQAVALLRQRNAKGVVSSLNDLLACDKAVPAEPLSWDVPEELSDLYSIYSKSDPKPAPEKVSRLQYLLGIDDSTATALSEMEDGAFSSAAEEGNFVF</sequence>
<feature type="compositionally biased region" description="Acidic residues" evidence="1">
    <location>
        <begin position="651"/>
        <end position="671"/>
    </location>
</feature>
<feature type="region of interest" description="Disordered" evidence="1">
    <location>
        <begin position="643"/>
        <end position="699"/>
    </location>
</feature>
<organism evidence="2 3">
    <name type="scientific">Raphanus sativus</name>
    <name type="common">Radish</name>
    <name type="synonym">Raphanus raphanistrum var. sativus</name>
    <dbReference type="NCBI Taxonomy" id="3726"/>
    <lineage>
        <taxon>Eukaryota</taxon>
        <taxon>Viridiplantae</taxon>
        <taxon>Streptophyta</taxon>
        <taxon>Embryophyta</taxon>
        <taxon>Tracheophyta</taxon>
        <taxon>Spermatophyta</taxon>
        <taxon>Magnoliopsida</taxon>
        <taxon>eudicotyledons</taxon>
        <taxon>Gunneridae</taxon>
        <taxon>Pentapetalae</taxon>
        <taxon>rosids</taxon>
        <taxon>malvids</taxon>
        <taxon>Brassicales</taxon>
        <taxon>Brassicaceae</taxon>
        <taxon>Brassiceae</taxon>
        <taxon>Raphanus</taxon>
    </lineage>
</organism>
<dbReference type="OrthoDB" id="191196at2759"/>
<feature type="compositionally biased region" description="Basic and acidic residues" evidence="1">
    <location>
        <begin position="675"/>
        <end position="690"/>
    </location>
</feature>
<dbReference type="GO" id="GO:0061927">
    <property type="term" value="C:TOC-TIC supercomplex I"/>
    <property type="evidence" value="ECO:0007669"/>
    <property type="project" value="TreeGrafter"/>
</dbReference>
<dbReference type="Pfam" id="PF16940">
    <property type="entry name" value="Tic110"/>
    <property type="match status" value="1"/>
</dbReference>
<protein>
    <submittedName>
        <fullName evidence="3">Protein TIC110, chloroplastic</fullName>
    </submittedName>
</protein>
<dbReference type="AlphaFoldDB" id="A0A6J0JNE9"/>
<dbReference type="PANTHER" id="PTHR34935:SF4">
    <property type="entry name" value="CHLOROPLAST INNER ENVELOPE PROTEIN"/>
    <property type="match status" value="1"/>
</dbReference>
<dbReference type="Proteomes" id="UP000504610">
    <property type="component" value="Chromosome 1"/>
</dbReference>
<gene>
    <name evidence="3" type="primary">LOC108808936</name>
</gene>
<reference evidence="2" key="1">
    <citation type="journal article" date="2019" name="Database">
        <title>The radish genome database (RadishGD): an integrated information resource for radish genomics.</title>
        <authorList>
            <person name="Yu H.J."/>
            <person name="Baek S."/>
            <person name="Lee Y.J."/>
            <person name="Cho A."/>
            <person name="Mun J.H."/>
        </authorList>
    </citation>
    <scope>NUCLEOTIDE SEQUENCE [LARGE SCALE GENOMIC DNA]</scope>
    <source>
        <strain evidence="2">cv. WK10039</strain>
    </source>
</reference>
<dbReference type="PANTHER" id="PTHR34935">
    <property type="entry name" value="PROTEIN TIC110, CHLOROPLASTIC"/>
    <property type="match status" value="1"/>
</dbReference>
<dbReference type="GO" id="GO:0045037">
    <property type="term" value="P:protein import into chloroplast stroma"/>
    <property type="evidence" value="ECO:0007669"/>
    <property type="project" value="TreeGrafter"/>
</dbReference>